<dbReference type="SMART" id="SM00448">
    <property type="entry name" value="REC"/>
    <property type="match status" value="1"/>
</dbReference>
<feature type="modified residue" description="4-aspartylphosphate" evidence="2">
    <location>
        <position position="51"/>
    </location>
</feature>
<keyword evidence="2" id="KW-0597">Phosphoprotein</keyword>
<dbReference type="Pfam" id="PF00072">
    <property type="entry name" value="Response_reg"/>
    <property type="match status" value="1"/>
</dbReference>
<dbReference type="SUPFAM" id="SSF52172">
    <property type="entry name" value="CheY-like"/>
    <property type="match status" value="1"/>
</dbReference>
<dbReference type="SMART" id="SM00862">
    <property type="entry name" value="Trans_reg_C"/>
    <property type="match status" value="1"/>
</dbReference>
<dbReference type="RefSeq" id="WP_385877662.1">
    <property type="nucleotide sequence ID" value="NZ_JBHLXE010000105.1"/>
</dbReference>
<organism evidence="6 7">
    <name type="scientific">Thorsellia kenyensis</name>
    <dbReference type="NCBI Taxonomy" id="1549888"/>
    <lineage>
        <taxon>Bacteria</taxon>
        <taxon>Pseudomonadati</taxon>
        <taxon>Pseudomonadota</taxon>
        <taxon>Gammaproteobacteria</taxon>
        <taxon>Enterobacterales</taxon>
        <taxon>Thorselliaceae</taxon>
        <taxon>Thorsellia</taxon>
    </lineage>
</organism>
<comment type="caution">
    <text evidence="6">The sequence shown here is derived from an EMBL/GenBank/DDBJ whole genome shotgun (WGS) entry which is preliminary data.</text>
</comment>
<gene>
    <name evidence="6" type="ORF">ACFFIT_10690</name>
</gene>
<feature type="DNA-binding region" description="OmpR/PhoB-type" evidence="3">
    <location>
        <begin position="124"/>
        <end position="218"/>
    </location>
</feature>
<dbReference type="InterPro" id="IPR001867">
    <property type="entry name" value="OmpR/PhoB-type_DNA-bd"/>
</dbReference>
<keyword evidence="7" id="KW-1185">Reference proteome</keyword>
<evidence type="ECO:0000313" key="7">
    <source>
        <dbReference type="Proteomes" id="UP001589758"/>
    </source>
</evidence>
<dbReference type="InterPro" id="IPR001789">
    <property type="entry name" value="Sig_transdc_resp-reg_receiver"/>
</dbReference>
<dbReference type="InterPro" id="IPR011006">
    <property type="entry name" value="CheY-like_superfamily"/>
</dbReference>
<dbReference type="CDD" id="cd00383">
    <property type="entry name" value="trans_reg_C"/>
    <property type="match status" value="1"/>
</dbReference>
<dbReference type="Gene3D" id="6.10.250.690">
    <property type="match status" value="1"/>
</dbReference>
<evidence type="ECO:0000256" key="2">
    <source>
        <dbReference type="PROSITE-ProRule" id="PRU00169"/>
    </source>
</evidence>
<dbReference type="PANTHER" id="PTHR48111:SF37">
    <property type="entry name" value="RESPONSE REGULATOR PROTEIN CARR"/>
    <property type="match status" value="1"/>
</dbReference>
<dbReference type="PANTHER" id="PTHR48111">
    <property type="entry name" value="REGULATOR OF RPOS"/>
    <property type="match status" value="1"/>
</dbReference>
<evidence type="ECO:0000256" key="3">
    <source>
        <dbReference type="PROSITE-ProRule" id="PRU01091"/>
    </source>
</evidence>
<dbReference type="InterPro" id="IPR036388">
    <property type="entry name" value="WH-like_DNA-bd_sf"/>
</dbReference>
<evidence type="ECO:0000259" key="5">
    <source>
        <dbReference type="PROSITE" id="PS51755"/>
    </source>
</evidence>
<dbReference type="EMBL" id="JBHLXE010000105">
    <property type="protein sequence ID" value="MFC0180541.1"/>
    <property type="molecule type" value="Genomic_DNA"/>
</dbReference>
<feature type="domain" description="OmpR/PhoB-type" evidence="5">
    <location>
        <begin position="124"/>
        <end position="218"/>
    </location>
</feature>
<dbReference type="CDD" id="cd19934">
    <property type="entry name" value="REC_OmpR_EcPhoP-like"/>
    <property type="match status" value="1"/>
</dbReference>
<accession>A0ABV6CE48</accession>
<feature type="domain" description="Response regulatory" evidence="4">
    <location>
        <begin position="2"/>
        <end position="116"/>
    </location>
</feature>
<evidence type="ECO:0000256" key="1">
    <source>
        <dbReference type="ARBA" id="ARBA00023125"/>
    </source>
</evidence>
<dbReference type="Proteomes" id="UP001589758">
    <property type="component" value="Unassembled WGS sequence"/>
</dbReference>
<dbReference type="PROSITE" id="PS51755">
    <property type="entry name" value="OMPR_PHOB"/>
    <property type="match status" value="1"/>
</dbReference>
<evidence type="ECO:0000259" key="4">
    <source>
        <dbReference type="PROSITE" id="PS50110"/>
    </source>
</evidence>
<sequence length="225" mass="25831">MKILLVEDNIELIKQLKDTLSKTEFTVDVAYDGIEAEFLGKEFNYSLIVLDLGLPKMDGLSVLKSWRSAKMTSPVIVLTARDEWHEKVHAIDAGADDYVTKPFHMQELLSRMRAIIRRVNGHSQSLITIGPLCLDLSSQIIYLQEMPLSLTHHEYKLLAYFMHHPNQILSKSALTEQLYEQDFDRDSNTIEVFIARLRKKLPKEMILTVRGTGYQLIDLVNNASR</sequence>
<dbReference type="InterPro" id="IPR039420">
    <property type="entry name" value="WalR-like"/>
</dbReference>
<dbReference type="Pfam" id="PF00486">
    <property type="entry name" value="Trans_reg_C"/>
    <property type="match status" value="1"/>
</dbReference>
<proteinExistence type="predicted"/>
<dbReference type="Gene3D" id="1.10.10.10">
    <property type="entry name" value="Winged helix-like DNA-binding domain superfamily/Winged helix DNA-binding domain"/>
    <property type="match status" value="1"/>
</dbReference>
<protein>
    <submittedName>
        <fullName evidence="6">Response regulator transcription factor</fullName>
    </submittedName>
</protein>
<reference evidence="6 7" key="1">
    <citation type="submission" date="2024-09" db="EMBL/GenBank/DDBJ databases">
        <authorList>
            <person name="Sun Q."/>
            <person name="Mori K."/>
        </authorList>
    </citation>
    <scope>NUCLEOTIDE SEQUENCE [LARGE SCALE GENOMIC DNA]</scope>
    <source>
        <strain evidence="6 7">CCM 8545</strain>
    </source>
</reference>
<dbReference type="PROSITE" id="PS50110">
    <property type="entry name" value="RESPONSE_REGULATORY"/>
    <property type="match status" value="1"/>
</dbReference>
<evidence type="ECO:0000313" key="6">
    <source>
        <dbReference type="EMBL" id="MFC0180541.1"/>
    </source>
</evidence>
<keyword evidence="1 3" id="KW-0238">DNA-binding</keyword>
<name>A0ABV6CE48_9GAMM</name>
<dbReference type="Gene3D" id="3.40.50.2300">
    <property type="match status" value="1"/>
</dbReference>